<evidence type="ECO:0000313" key="1">
    <source>
        <dbReference type="EMBL" id="CAI4001066.1"/>
    </source>
</evidence>
<accession>A0A9P1D332</accession>
<dbReference type="Gene3D" id="2.60.120.650">
    <property type="entry name" value="Cupin"/>
    <property type="match status" value="1"/>
</dbReference>
<sequence length="191" mass="21922">MPEAQAFLEILKQKRPELLRFLPAELLLVHPKPSVVGDDPSWRLERVPFSRLSLASCRRDYIRCGRPLIIEGLGPHLLSQESCHLSRDFLSRHFGEKMVAVFRNFREPKLRDAEDQMELMRLSEAIGALQRGGSEGLYLYDVSLPLKLPGLLEHVKLPRYFTHCYLQQTMRRAGCTAALPRWIGVQQMLGS</sequence>
<comment type="caution">
    <text evidence="1">The sequence shown here is derived from an EMBL/GenBank/DDBJ whole genome shotgun (WGS) entry which is preliminary data.</text>
</comment>
<proteinExistence type="predicted"/>
<reference evidence="1" key="1">
    <citation type="submission" date="2022-10" db="EMBL/GenBank/DDBJ databases">
        <authorList>
            <person name="Chen Y."/>
            <person name="Dougan E. K."/>
            <person name="Chan C."/>
            <person name="Rhodes N."/>
            <person name="Thang M."/>
        </authorList>
    </citation>
    <scope>NUCLEOTIDE SEQUENCE</scope>
</reference>
<protein>
    <submittedName>
        <fullName evidence="2">JmjC domain-containing protein</fullName>
    </submittedName>
</protein>
<name>A0A9P1D332_9DINO</name>
<dbReference type="EMBL" id="CAMXCT010002881">
    <property type="protein sequence ID" value="CAI4001066.1"/>
    <property type="molecule type" value="Genomic_DNA"/>
</dbReference>
<evidence type="ECO:0000313" key="3">
    <source>
        <dbReference type="Proteomes" id="UP001152797"/>
    </source>
</evidence>
<gene>
    <name evidence="1" type="ORF">C1SCF055_LOCUS27142</name>
</gene>
<evidence type="ECO:0000313" key="2">
    <source>
        <dbReference type="EMBL" id="CAL4788378.1"/>
    </source>
</evidence>
<organism evidence="1">
    <name type="scientific">Cladocopium goreaui</name>
    <dbReference type="NCBI Taxonomy" id="2562237"/>
    <lineage>
        <taxon>Eukaryota</taxon>
        <taxon>Sar</taxon>
        <taxon>Alveolata</taxon>
        <taxon>Dinophyceae</taxon>
        <taxon>Suessiales</taxon>
        <taxon>Symbiodiniaceae</taxon>
        <taxon>Cladocopium</taxon>
    </lineage>
</organism>
<dbReference type="AlphaFoldDB" id="A0A9P1D332"/>
<dbReference type="Proteomes" id="UP001152797">
    <property type="component" value="Unassembled WGS sequence"/>
</dbReference>
<dbReference type="EMBL" id="CAMXCT020002881">
    <property type="protein sequence ID" value="CAL1154441.1"/>
    <property type="molecule type" value="Genomic_DNA"/>
</dbReference>
<dbReference type="EMBL" id="CAMXCT030002881">
    <property type="protein sequence ID" value="CAL4788378.1"/>
    <property type="molecule type" value="Genomic_DNA"/>
</dbReference>
<keyword evidence="3" id="KW-1185">Reference proteome</keyword>
<dbReference type="SUPFAM" id="SSF51197">
    <property type="entry name" value="Clavaminate synthase-like"/>
    <property type="match status" value="1"/>
</dbReference>
<reference evidence="2 3" key="2">
    <citation type="submission" date="2024-05" db="EMBL/GenBank/DDBJ databases">
        <authorList>
            <person name="Chen Y."/>
            <person name="Shah S."/>
            <person name="Dougan E. K."/>
            <person name="Thang M."/>
            <person name="Chan C."/>
        </authorList>
    </citation>
    <scope>NUCLEOTIDE SEQUENCE [LARGE SCALE GENOMIC DNA]</scope>
</reference>
<dbReference type="OrthoDB" id="424465at2759"/>